<dbReference type="Gene3D" id="3.30.530.20">
    <property type="match status" value="1"/>
</dbReference>
<dbReference type="GO" id="GO:0048039">
    <property type="term" value="F:ubiquinone binding"/>
    <property type="evidence" value="ECO:0007669"/>
    <property type="project" value="InterPro"/>
</dbReference>
<organism evidence="2">
    <name type="scientific">hydrothermal vent metagenome</name>
    <dbReference type="NCBI Taxonomy" id="652676"/>
    <lineage>
        <taxon>unclassified sequences</taxon>
        <taxon>metagenomes</taxon>
        <taxon>ecological metagenomes</taxon>
    </lineage>
</organism>
<name>A0A3B0TYX3_9ZZZZ</name>
<feature type="domain" description="Coenzyme Q-binding protein COQ10 START" evidence="1">
    <location>
        <begin position="10"/>
        <end position="134"/>
    </location>
</feature>
<dbReference type="SUPFAM" id="SSF55961">
    <property type="entry name" value="Bet v1-like"/>
    <property type="match status" value="1"/>
</dbReference>
<evidence type="ECO:0000313" key="2">
    <source>
        <dbReference type="EMBL" id="VAW23971.1"/>
    </source>
</evidence>
<dbReference type="GO" id="GO:0005739">
    <property type="term" value="C:mitochondrion"/>
    <property type="evidence" value="ECO:0007669"/>
    <property type="project" value="TreeGrafter"/>
</dbReference>
<protein>
    <recommendedName>
        <fullName evidence="1">Coenzyme Q-binding protein COQ10 START domain-containing protein</fullName>
    </recommendedName>
</protein>
<sequence>MPKLNFSHTVKFTPEQMLALVADLRSYPDFVPNCTGMGVRDEDDNTKLALMEVNFGPVSQSYTSRVIIDDKLMSVHSQALDGPFSYLDSLWKFIPEGQGARVQLEIDFEIANPLIAAIAEPAFANKQGEILDAFMDEARRRYS</sequence>
<proteinExistence type="predicted"/>
<accession>A0A3B0TYX3</accession>
<dbReference type="InterPro" id="IPR044996">
    <property type="entry name" value="COQ10-like"/>
</dbReference>
<dbReference type="EMBL" id="UOEQ01000497">
    <property type="protein sequence ID" value="VAW23971.1"/>
    <property type="molecule type" value="Genomic_DNA"/>
</dbReference>
<reference evidence="2" key="1">
    <citation type="submission" date="2018-06" db="EMBL/GenBank/DDBJ databases">
        <authorList>
            <person name="Zhirakovskaya E."/>
        </authorList>
    </citation>
    <scope>NUCLEOTIDE SEQUENCE</scope>
</reference>
<dbReference type="PANTHER" id="PTHR12901">
    <property type="entry name" value="SPERM PROTEIN HOMOLOG"/>
    <property type="match status" value="1"/>
</dbReference>
<dbReference type="PANTHER" id="PTHR12901:SF10">
    <property type="entry name" value="COENZYME Q-BINDING PROTEIN COQ10, MITOCHONDRIAL"/>
    <property type="match status" value="1"/>
</dbReference>
<dbReference type="AlphaFoldDB" id="A0A3B0TYX3"/>
<evidence type="ECO:0000259" key="1">
    <source>
        <dbReference type="Pfam" id="PF03364"/>
    </source>
</evidence>
<dbReference type="Pfam" id="PF03364">
    <property type="entry name" value="Polyketide_cyc"/>
    <property type="match status" value="1"/>
</dbReference>
<dbReference type="InterPro" id="IPR005031">
    <property type="entry name" value="COQ10_START"/>
</dbReference>
<dbReference type="CDD" id="cd07813">
    <property type="entry name" value="COQ10p_like"/>
    <property type="match status" value="1"/>
</dbReference>
<dbReference type="GO" id="GO:0045333">
    <property type="term" value="P:cellular respiration"/>
    <property type="evidence" value="ECO:0007669"/>
    <property type="project" value="InterPro"/>
</dbReference>
<gene>
    <name evidence="2" type="ORF">MNBD_ALPHA11-826</name>
</gene>
<dbReference type="InterPro" id="IPR023393">
    <property type="entry name" value="START-like_dom_sf"/>
</dbReference>